<protein>
    <recommendedName>
        <fullName evidence="3">DUF1565 domain-containing protein</fullName>
    </recommendedName>
</protein>
<dbReference type="KEGG" id="pbap:Pla133_07550"/>
<dbReference type="SUPFAM" id="SSF51126">
    <property type="entry name" value="Pectin lyase-like"/>
    <property type="match status" value="1"/>
</dbReference>
<dbReference type="AlphaFoldDB" id="A0A518BFD1"/>
<organism evidence="1 2">
    <name type="scientific">Engelhardtia mirabilis</name>
    <dbReference type="NCBI Taxonomy" id="2528011"/>
    <lineage>
        <taxon>Bacteria</taxon>
        <taxon>Pseudomonadati</taxon>
        <taxon>Planctomycetota</taxon>
        <taxon>Planctomycetia</taxon>
        <taxon>Planctomycetia incertae sedis</taxon>
        <taxon>Engelhardtia</taxon>
    </lineage>
</organism>
<reference evidence="1 2" key="1">
    <citation type="submission" date="2019-02" db="EMBL/GenBank/DDBJ databases">
        <title>Deep-cultivation of Planctomycetes and their phenomic and genomic characterization uncovers novel biology.</title>
        <authorList>
            <person name="Wiegand S."/>
            <person name="Jogler M."/>
            <person name="Boedeker C."/>
            <person name="Pinto D."/>
            <person name="Vollmers J."/>
            <person name="Rivas-Marin E."/>
            <person name="Kohn T."/>
            <person name="Peeters S.H."/>
            <person name="Heuer A."/>
            <person name="Rast P."/>
            <person name="Oberbeckmann S."/>
            <person name="Bunk B."/>
            <person name="Jeske O."/>
            <person name="Meyerdierks A."/>
            <person name="Storesund J.E."/>
            <person name="Kallscheuer N."/>
            <person name="Luecker S."/>
            <person name="Lage O.M."/>
            <person name="Pohl T."/>
            <person name="Merkel B.J."/>
            <person name="Hornburger P."/>
            <person name="Mueller R.-W."/>
            <person name="Bruemmer F."/>
            <person name="Labrenz M."/>
            <person name="Spormann A.M."/>
            <person name="Op den Camp H."/>
            <person name="Overmann J."/>
            <person name="Amann R."/>
            <person name="Jetten M.S.M."/>
            <person name="Mascher T."/>
            <person name="Medema M.H."/>
            <person name="Devos D.P."/>
            <person name="Kaster A.-K."/>
            <person name="Ovreas L."/>
            <person name="Rohde M."/>
            <person name="Galperin M.Y."/>
            <person name="Jogler C."/>
        </authorList>
    </citation>
    <scope>NUCLEOTIDE SEQUENCE [LARGE SCALE GENOMIC DNA]</scope>
    <source>
        <strain evidence="1 2">Pla133</strain>
    </source>
</reference>
<dbReference type="RefSeq" id="WP_145062536.1">
    <property type="nucleotide sequence ID" value="NZ_CP036287.1"/>
</dbReference>
<dbReference type="EMBL" id="CP036287">
    <property type="protein sequence ID" value="QDU65690.1"/>
    <property type="molecule type" value="Genomic_DNA"/>
</dbReference>
<keyword evidence="2" id="KW-1185">Reference proteome</keyword>
<evidence type="ECO:0008006" key="3">
    <source>
        <dbReference type="Google" id="ProtNLM"/>
    </source>
</evidence>
<dbReference type="Proteomes" id="UP000316921">
    <property type="component" value="Chromosome"/>
</dbReference>
<gene>
    <name evidence="1" type="ORF">Pla133_07550</name>
</gene>
<dbReference type="InterPro" id="IPR011050">
    <property type="entry name" value="Pectin_lyase_fold/virulence"/>
</dbReference>
<name>A0A518BFD1_9BACT</name>
<proteinExistence type="predicted"/>
<evidence type="ECO:0000313" key="1">
    <source>
        <dbReference type="EMBL" id="QDU65690.1"/>
    </source>
</evidence>
<dbReference type="InterPro" id="IPR012334">
    <property type="entry name" value="Pectin_lyas_fold"/>
</dbReference>
<evidence type="ECO:0000313" key="2">
    <source>
        <dbReference type="Proteomes" id="UP000316921"/>
    </source>
</evidence>
<dbReference type="Gene3D" id="2.160.20.10">
    <property type="entry name" value="Single-stranded right-handed beta-helix, Pectin lyase-like"/>
    <property type="match status" value="1"/>
</dbReference>
<sequence length="442" mass="43628">MNPLTVLRTSGTRPSRLRSTGLHSARLRELAGALAAVAGLSLPSSALSAAGAVLVVDDFAGPGVDFTSIQAAVNASGPTDTILVRTGNYTGFVVNAKTATIVADSANVQVQGVVEVTNIAAGQKVVLHGLRITSTFGTALELTTCAGPVWIEDCAIDSSGLPVFQINDGVRLTGAAAAVISACSIVSSGDGTGGIGGGNGLLAQNSNLHLYDTTIVGGAVIGGVPGSPGLSMINGFTFASGCQFFGGDGGAGTLQGTFQICTDGGAGGPGISLTTVSSSPPATLVLLDTDSSGGNGGAPGGPACVSGSNGPSISTDGTSVVTDLGLNLAARHYTITSPVRSGETGLLEFTATPGELAWAIFSVDTAPLYFPAFTGSLGPAAPLIFVFAGQVPAGGTLALPVNISLPAGVPYALAYEQGLFFSLEDEFVLGTPRAGWVLAAGL</sequence>
<accession>A0A518BFD1</accession>